<dbReference type="HOGENOM" id="CLU_060136_4_0_11"/>
<accession>M1MW60</accession>
<name>M1MW60_9CORY</name>
<dbReference type="InterPro" id="IPR036663">
    <property type="entry name" value="Fumarylacetoacetase_C_sf"/>
</dbReference>
<evidence type="ECO:0000313" key="2">
    <source>
        <dbReference type="Proteomes" id="UP000011723"/>
    </source>
</evidence>
<dbReference type="OrthoDB" id="9792137at2"/>
<dbReference type="RefSeq" id="WP_015400378.1">
    <property type="nucleotide sequence ID" value="NC_020302.1"/>
</dbReference>
<dbReference type="PATRIC" id="fig|1121362.3.peg.954"/>
<dbReference type="AlphaFoldDB" id="M1MW60"/>
<dbReference type="SUPFAM" id="SSF56529">
    <property type="entry name" value="FAH"/>
    <property type="match status" value="1"/>
</dbReference>
<dbReference type="KEGG" id="chn:A605_04755"/>
<dbReference type="InterPro" id="IPR050772">
    <property type="entry name" value="Hydratase-Decarb/MhpD_sf"/>
</dbReference>
<reference evidence="1 2" key="1">
    <citation type="journal article" date="2012" name="Stand. Genomic Sci.">
        <title>Genome sequence of the halotolerant bacterium Corynebacterium halotolerans type strain YIM 70093(T) (= DSM 44683(T)).</title>
        <authorList>
            <person name="Ruckert C."/>
            <person name="Albersmeier A."/>
            <person name="Al-Dilaimi A."/>
            <person name="Niehaus K."/>
            <person name="Szczepanowski R."/>
            <person name="Kalinowski J."/>
        </authorList>
    </citation>
    <scope>NUCLEOTIDE SEQUENCE [LARGE SCALE GENOMIC DNA]</scope>
    <source>
        <strain evidence="1">YIM 70093</strain>
    </source>
</reference>
<dbReference type="GO" id="GO:0008684">
    <property type="term" value="F:2-oxopent-4-enoate hydratase activity"/>
    <property type="evidence" value="ECO:0007669"/>
    <property type="project" value="TreeGrafter"/>
</dbReference>
<organism evidence="1 2">
    <name type="scientific">Corynebacterium halotolerans YIM 70093 = DSM 44683</name>
    <dbReference type="NCBI Taxonomy" id="1121362"/>
    <lineage>
        <taxon>Bacteria</taxon>
        <taxon>Bacillati</taxon>
        <taxon>Actinomycetota</taxon>
        <taxon>Actinomycetes</taxon>
        <taxon>Mycobacteriales</taxon>
        <taxon>Corynebacteriaceae</taxon>
        <taxon>Corynebacterium</taxon>
    </lineage>
</organism>
<dbReference type="Proteomes" id="UP000011723">
    <property type="component" value="Chromosome"/>
</dbReference>
<dbReference type="Gene3D" id="3.90.850.10">
    <property type="entry name" value="Fumarylacetoacetase-like, C-terminal domain"/>
    <property type="match status" value="1"/>
</dbReference>
<dbReference type="EMBL" id="CP003697">
    <property type="protein sequence ID" value="AGF71959.1"/>
    <property type="molecule type" value="Genomic_DNA"/>
</dbReference>
<dbReference type="PANTHER" id="PTHR30143">
    <property type="entry name" value="ACID HYDRATASE"/>
    <property type="match status" value="1"/>
</dbReference>
<sequence>MTVTDISTAVAALTTAEASRTDRGRLTDEWPGLDEATAYEVQQALIDARLADGERLVGFKLGLTSRAKQERMGVDAPITGWLTAAHQCDAAEPVVVADYIHPRIEPEIVLILREELVGPGCTRADVIAATAEVRAGFEVIDSRYRDFSFALPDVVADNASAAGFLVGATAVAPEDVDLIDEPLELLVNGEVVATATGAAIQGDPFVAVAEAVNAAGGRGQAVPARAVVLAGALTDAVFLEPGSTYTARFRTLGELTVTAG</sequence>
<dbReference type="STRING" id="1121362.A605_04755"/>
<protein>
    <submittedName>
        <fullName evidence="1">4-oxalocrotonate decarboxylase</fullName>
    </submittedName>
</protein>
<evidence type="ECO:0000313" key="1">
    <source>
        <dbReference type="EMBL" id="AGF71959.1"/>
    </source>
</evidence>
<gene>
    <name evidence="1" type="ORF">A605_04755</name>
</gene>
<dbReference type="eggNOG" id="COG3971">
    <property type="taxonomic scope" value="Bacteria"/>
</dbReference>
<proteinExistence type="predicted"/>
<dbReference type="GO" id="GO:0005737">
    <property type="term" value="C:cytoplasm"/>
    <property type="evidence" value="ECO:0007669"/>
    <property type="project" value="TreeGrafter"/>
</dbReference>
<dbReference type="PANTHER" id="PTHR30143:SF0">
    <property type="entry name" value="2-KETO-4-PENTENOATE HYDRATASE"/>
    <property type="match status" value="1"/>
</dbReference>
<keyword evidence="2" id="KW-1185">Reference proteome</keyword>